<sequence length="155" mass="17006">MPARALADFLDNNKVSYHCYNHAPAVTASEVAQSAHIPSRNMAKPVIVEADGELVMAVLPANHYLDPNKLRQALNANHVKLANEDHFKGRFPLCEPGGEPPFGNLYGMKVYVDNTLLSEDWLAFNAGTHTEVITMGMGDFLRLSQAQACAFAMLH</sequence>
<dbReference type="AlphaFoldDB" id="Q0VL80"/>
<dbReference type="HOGENOM" id="CLU_094875_2_1_6"/>
<keyword evidence="3" id="KW-1185">Reference proteome</keyword>
<dbReference type="InterPro" id="IPR036754">
    <property type="entry name" value="YbaK/aa-tRNA-synt-asso_dom_sf"/>
</dbReference>
<dbReference type="Gene3D" id="3.90.960.10">
    <property type="entry name" value="YbaK/aminoacyl-tRNA synthetase-associated domain"/>
    <property type="match status" value="1"/>
</dbReference>
<evidence type="ECO:0000313" key="3">
    <source>
        <dbReference type="Proteomes" id="UP000008871"/>
    </source>
</evidence>
<evidence type="ECO:0000259" key="1">
    <source>
        <dbReference type="Pfam" id="PF04073"/>
    </source>
</evidence>
<reference evidence="2 3" key="1">
    <citation type="journal article" date="2006" name="Nat. Biotechnol.">
        <title>Genome sequence of the ubiquitous hydrocarbon-degrading marine bacterium Alcanivorax borkumensis.</title>
        <authorList>
            <person name="Schneiker S."/>
            <person name="Martins dos Santos V.A.P."/>
            <person name="Bartels D."/>
            <person name="Bekel T."/>
            <person name="Brecht M."/>
            <person name="Buhrmester J."/>
            <person name="Chernikova T.N."/>
            <person name="Denaro R."/>
            <person name="Ferrer M."/>
            <person name="Gertler C."/>
            <person name="Goesmann A."/>
            <person name="Golyshina O.V."/>
            <person name="Kaminski F."/>
            <person name="Khachane A.N."/>
            <person name="Lang S."/>
            <person name="Linke B."/>
            <person name="McHardy A.C."/>
            <person name="Meyer F."/>
            <person name="Nechitaylo T."/>
            <person name="Puehler A."/>
            <person name="Regenhardt D."/>
            <person name="Rupp O."/>
            <person name="Sabirova J.S."/>
            <person name="Selbitschka W."/>
            <person name="Yakimov M.M."/>
            <person name="Timmis K.N."/>
            <person name="Vorhoelter F.-J."/>
            <person name="Weidner S."/>
            <person name="Kaiser O."/>
            <person name="Golyshin P.N."/>
        </authorList>
    </citation>
    <scope>NUCLEOTIDE SEQUENCE [LARGE SCALE GENOMIC DNA]</scope>
    <source>
        <strain evidence="3">ATCC 700651 / DSM 11573 / NCIMB 13689 / SK2</strain>
    </source>
</reference>
<dbReference type="InterPro" id="IPR007214">
    <property type="entry name" value="YbaK/aa-tRNA-synth-assoc-dom"/>
</dbReference>
<dbReference type="CDD" id="cd04332">
    <property type="entry name" value="YbaK_like"/>
    <property type="match status" value="1"/>
</dbReference>
<protein>
    <recommendedName>
        <fullName evidence="1">YbaK/aminoacyl-tRNA synthetase-associated domain-containing protein</fullName>
    </recommendedName>
</protein>
<proteinExistence type="predicted"/>
<dbReference type="OrthoDB" id="9786549at2"/>
<dbReference type="EMBL" id="AM286690">
    <property type="protein sequence ID" value="CAL18068.1"/>
    <property type="molecule type" value="Genomic_DNA"/>
</dbReference>
<accession>Q0VL80</accession>
<name>Q0VL80_ALCBS</name>
<evidence type="ECO:0000313" key="2">
    <source>
        <dbReference type="EMBL" id="CAL18068.1"/>
    </source>
</evidence>
<dbReference type="Proteomes" id="UP000008871">
    <property type="component" value="Chromosome"/>
</dbReference>
<gene>
    <name evidence="2" type="ordered locus">ABO_2620</name>
</gene>
<dbReference type="KEGG" id="abo:ABO_2620"/>
<dbReference type="Pfam" id="PF04073">
    <property type="entry name" value="tRNA_edit"/>
    <property type="match status" value="1"/>
</dbReference>
<dbReference type="eggNOG" id="COG2606">
    <property type="taxonomic scope" value="Bacteria"/>
</dbReference>
<dbReference type="SUPFAM" id="SSF55826">
    <property type="entry name" value="YbaK/ProRS associated domain"/>
    <property type="match status" value="1"/>
</dbReference>
<dbReference type="STRING" id="393595.ABO_2620"/>
<feature type="domain" description="YbaK/aminoacyl-tRNA synthetase-associated" evidence="1">
    <location>
        <begin position="22"/>
        <end position="142"/>
    </location>
</feature>
<dbReference type="GO" id="GO:0002161">
    <property type="term" value="F:aminoacyl-tRNA deacylase activity"/>
    <property type="evidence" value="ECO:0007669"/>
    <property type="project" value="InterPro"/>
</dbReference>
<organism evidence="2 3">
    <name type="scientific">Alcanivorax borkumensis (strain ATCC 700651 / DSM 11573 / NCIMB 13689 / SK2)</name>
    <dbReference type="NCBI Taxonomy" id="393595"/>
    <lineage>
        <taxon>Bacteria</taxon>
        <taxon>Pseudomonadati</taxon>
        <taxon>Pseudomonadota</taxon>
        <taxon>Gammaproteobacteria</taxon>
        <taxon>Oceanospirillales</taxon>
        <taxon>Alcanivoracaceae</taxon>
        <taxon>Alcanivorax</taxon>
    </lineage>
</organism>
<dbReference type="RefSeq" id="WP_011589891.1">
    <property type="nucleotide sequence ID" value="NC_008260.1"/>
</dbReference>